<dbReference type="AlphaFoldDB" id="A0A150GZ58"/>
<evidence type="ECO:0000256" key="1">
    <source>
        <dbReference type="ARBA" id="ARBA00004496"/>
    </source>
</evidence>
<comment type="similarity">
    <text evidence="4">Belongs to the COX19 family.</text>
</comment>
<keyword evidence="3" id="KW-1015">Disulfide bond</keyword>
<keyword evidence="7" id="KW-1185">Reference proteome</keyword>
<dbReference type="PANTHER" id="PTHR21107:SF2">
    <property type="entry name" value="CYTOCHROME C OXIDASE ASSEMBLY PROTEIN COX19"/>
    <property type="match status" value="1"/>
</dbReference>
<reference evidence="7" key="1">
    <citation type="journal article" date="2016" name="Nat. Commun.">
        <title>The Gonium pectorale genome demonstrates co-option of cell cycle regulation during the evolution of multicellularity.</title>
        <authorList>
            <person name="Hanschen E.R."/>
            <person name="Marriage T.N."/>
            <person name="Ferris P.J."/>
            <person name="Hamaji T."/>
            <person name="Toyoda A."/>
            <person name="Fujiyama A."/>
            <person name="Neme R."/>
            <person name="Noguchi H."/>
            <person name="Minakuchi Y."/>
            <person name="Suzuki M."/>
            <person name="Kawai-Toyooka H."/>
            <person name="Smith D.R."/>
            <person name="Sparks H."/>
            <person name="Anderson J."/>
            <person name="Bakaric R."/>
            <person name="Luria V."/>
            <person name="Karger A."/>
            <person name="Kirschner M.W."/>
            <person name="Durand P.M."/>
            <person name="Michod R.E."/>
            <person name="Nozaki H."/>
            <person name="Olson B.J."/>
        </authorList>
    </citation>
    <scope>NUCLEOTIDE SEQUENCE [LARGE SCALE GENOMIC DNA]</scope>
    <source>
        <strain evidence="7">NIES-2863</strain>
    </source>
</reference>
<dbReference type="GO" id="GO:0033617">
    <property type="term" value="P:mitochondrial respiratory chain complex IV assembly"/>
    <property type="evidence" value="ECO:0007669"/>
    <property type="project" value="TreeGrafter"/>
</dbReference>
<dbReference type="OrthoDB" id="268594at2759"/>
<evidence type="ECO:0000256" key="3">
    <source>
        <dbReference type="ARBA" id="ARBA00023157"/>
    </source>
</evidence>
<accession>A0A150GZ58</accession>
<dbReference type="InterPro" id="IPR051383">
    <property type="entry name" value="COX19"/>
</dbReference>
<dbReference type="Proteomes" id="UP000075714">
    <property type="component" value="Unassembled WGS sequence"/>
</dbReference>
<comment type="caution">
    <text evidence="6">The sequence shown here is derived from an EMBL/GenBank/DDBJ whole genome shotgun (WGS) entry which is preliminary data.</text>
</comment>
<dbReference type="EMBL" id="LSYV01000005">
    <property type="protein sequence ID" value="KXZ54620.1"/>
    <property type="molecule type" value="Genomic_DNA"/>
</dbReference>
<evidence type="ECO:0000256" key="4">
    <source>
        <dbReference type="ARBA" id="ARBA00038223"/>
    </source>
</evidence>
<evidence type="ECO:0000256" key="2">
    <source>
        <dbReference type="ARBA" id="ARBA00022490"/>
    </source>
</evidence>
<evidence type="ECO:0000313" key="6">
    <source>
        <dbReference type="EMBL" id="KXZ54620.1"/>
    </source>
</evidence>
<feature type="compositionally biased region" description="Basic and acidic residues" evidence="5">
    <location>
        <begin position="90"/>
        <end position="99"/>
    </location>
</feature>
<feature type="region of interest" description="Disordered" evidence="5">
    <location>
        <begin position="80"/>
        <end position="105"/>
    </location>
</feature>
<keyword evidence="2" id="KW-0963">Cytoplasm</keyword>
<dbReference type="STRING" id="33097.A0A150GZ58"/>
<feature type="compositionally biased region" description="Low complexity" evidence="5">
    <location>
        <begin position="80"/>
        <end position="89"/>
    </location>
</feature>
<proteinExistence type="inferred from homology"/>
<sequence length="105" mass="11787">MSQAFGGPRTSAKGPEKGVFPLDHFAECREVARRYLACLAAHDQDASQCVDLSRGYLECRMQRDLMAQQDLNELGLVRVQPAAGAGAEEQQQRQPEERQQQQQQK</sequence>
<evidence type="ECO:0000256" key="5">
    <source>
        <dbReference type="SAM" id="MobiDB-lite"/>
    </source>
</evidence>
<dbReference type="PANTHER" id="PTHR21107">
    <property type="entry name" value="CYTOCHROME C OXIDASE ASSEMBLY PROTEIN COX19"/>
    <property type="match status" value="1"/>
</dbReference>
<dbReference type="GO" id="GO:0005758">
    <property type="term" value="C:mitochondrial intermembrane space"/>
    <property type="evidence" value="ECO:0007669"/>
    <property type="project" value="TreeGrafter"/>
</dbReference>
<name>A0A150GZ58_GONPE</name>
<comment type="subcellular location">
    <subcellularLocation>
        <location evidence="1">Cytoplasm</location>
    </subcellularLocation>
</comment>
<protein>
    <recommendedName>
        <fullName evidence="8">CHCH domain-containing protein</fullName>
    </recommendedName>
</protein>
<evidence type="ECO:0000313" key="7">
    <source>
        <dbReference type="Proteomes" id="UP000075714"/>
    </source>
</evidence>
<gene>
    <name evidence="6" type="ORF">GPECTOR_4g685</name>
</gene>
<evidence type="ECO:0008006" key="8">
    <source>
        <dbReference type="Google" id="ProtNLM"/>
    </source>
</evidence>
<organism evidence="6 7">
    <name type="scientific">Gonium pectorale</name>
    <name type="common">Green alga</name>
    <dbReference type="NCBI Taxonomy" id="33097"/>
    <lineage>
        <taxon>Eukaryota</taxon>
        <taxon>Viridiplantae</taxon>
        <taxon>Chlorophyta</taxon>
        <taxon>core chlorophytes</taxon>
        <taxon>Chlorophyceae</taxon>
        <taxon>CS clade</taxon>
        <taxon>Chlamydomonadales</taxon>
        <taxon>Volvocaceae</taxon>
        <taxon>Gonium</taxon>
    </lineage>
</organism>